<accession>A0A1V6C4Y0</accession>
<dbReference type="PROSITE" id="PS51257">
    <property type="entry name" value="PROKAR_LIPOPROTEIN"/>
    <property type="match status" value="1"/>
</dbReference>
<dbReference type="Pfam" id="PF07027">
    <property type="entry name" value="DUF1318"/>
    <property type="match status" value="1"/>
</dbReference>
<dbReference type="EMBL" id="MWDQ01000147">
    <property type="protein sequence ID" value="OQB71915.1"/>
    <property type="molecule type" value="Genomic_DNA"/>
</dbReference>
<comment type="caution">
    <text evidence="3">The sequence shown here is derived from an EMBL/GenBank/DDBJ whole genome shotgun (WGS) entry which is preliminary data.</text>
</comment>
<feature type="transmembrane region" description="Helical" evidence="2">
    <location>
        <begin position="6"/>
        <end position="28"/>
    </location>
</feature>
<proteinExistence type="predicted"/>
<protein>
    <recommendedName>
        <fullName evidence="4">DUF1318 domain-containing protein</fullName>
    </recommendedName>
</protein>
<dbReference type="Proteomes" id="UP000485562">
    <property type="component" value="Unassembled WGS sequence"/>
</dbReference>
<gene>
    <name evidence="3" type="ORF">BWX89_01582</name>
</gene>
<dbReference type="InterPro" id="IPR008309">
    <property type="entry name" value="YdbL"/>
</dbReference>
<dbReference type="AlphaFoldDB" id="A0A1V6C4Y0"/>
<sequence>MKWTKIVSVLCAVLFFAGCAMVTIYVTFPEEKIKKAAEDIEKMMESQSENILYQLCTFFTSPVFAQENSASSSIKTDSPKIKEAINQIKSWSDELASYKKDGYIGETNDYQVAIINQPKDPELSKKVKEIVQKENQQRNIILEELFRLNNVSPDQRKAFREIFAKTRQKNAKPGEYIQNPDGTWTQKK</sequence>
<name>A0A1V6C4Y0_UNCT6</name>
<organism evidence="3">
    <name type="scientific">candidate division TA06 bacterium ADurb.Bin131</name>
    <dbReference type="NCBI Taxonomy" id="1852827"/>
    <lineage>
        <taxon>Bacteria</taxon>
        <taxon>Bacteria division TA06</taxon>
    </lineage>
</organism>
<feature type="region of interest" description="Disordered" evidence="1">
    <location>
        <begin position="169"/>
        <end position="188"/>
    </location>
</feature>
<reference evidence="3" key="1">
    <citation type="submission" date="2017-02" db="EMBL/GenBank/DDBJ databases">
        <title>Delving into the versatile metabolic prowess of the omnipresent phylum Bacteroidetes.</title>
        <authorList>
            <person name="Nobu M.K."/>
            <person name="Mei R."/>
            <person name="Narihiro T."/>
            <person name="Kuroda K."/>
            <person name="Liu W.-T."/>
        </authorList>
    </citation>
    <scope>NUCLEOTIDE SEQUENCE</scope>
    <source>
        <strain evidence="3">ADurb.Bin131</strain>
    </source>
</reference>
<keyword evidence="2" id="KW-0472">Membrane</keyword>
<evidence type="ECO:0000256" key="2">
    <source>
        <dbReference type="SAM" id="Phobius"/>
    </source>
</evidence>
<keyword evidence="2" id="KW-1133">Transmembrane helix</keyword>
<keyword evidence="2" id="KW-0812">Transmembrane</keyword>
<evidence type="ECO:0008006" key="4">
    <source>
        <dbReference type="Google" id="ProtNLM"/>
    </source>
</evidence>
<evidence type="ECO:0000256" key="1">
    <source>
        <dbReference type="SAM" id="MobiDB-lite"/>
    </source>
</evidence>
<evidence type="ECO:0000313" key="3">
    <source>
        <dbReference type="EMBL" id="OQB71915.1"/>
    </source>
</evidence>
<dbReference type="Gene3D" id="3.30.450.20">
    <property type="entry name" value="PAS domain"/>
    <property type="match status" value="1"/>
</dbReference>